<evidence type="ECO:0000256" key="1">
    <source>
        <dbReference type="SAM" id="MobiDB-lite"/>
    </source>
</evidence>
<reference evidence="2" key="1">
    <citation type="submission" date="2019-06" db="EMBL/GenBank/DDBJ databases">
        <authorList>
            <person name="Zheng W."/>
        </authorList>
    </citation>
    <scope>NUCLEOTIDE SEQUENCE</scope>
    <source>
        <strain evidence="2">QDHG01</strain>
    </source>
</reference>
<evidence type="ECO:0000313" key="2">
    <source>
        <dbReference type="EMBL" id="TNV84160.1"/>
    </source>
</evidence>
<feature type="region of interest" description="Disordered" evidence="1">
    <location>
        <begin position="1"/>
        <end position="70"/>
    </location>
</feature>
<dbReference type="Proteomes" id="UP000785679">
    <property type="component" value="Unassembled WGS sequence"/>
</dbReference>
<dbReference type="AlphaFoldDB" id="A0A8J8P1H2"/>
<gene>
    <name evidence="2" type="ORF">FGO68_gene2315</name>
</gene>
<evidence type="ECO:0000313" key="3">
    <source>
        <dbReference type="Proteomes" id="UP000785679"/>
    </source>
</evidence>
<feature type="compositionally biased region" description="Polar residues" evidence="1">
    <location>
        <begin position="144"/>
        <end position="159"/>
    </location>
</feature>
<feature type="compositionally biased region" description="Polar residues" evidence="1">
    <location>
        <begin position="435"/>
        <end position="450"/>
    </location>
</feature>
<feature type="region of interest" description="Disordered" evidence="1">
    <location>
        <begin position="126"/>
        <end position="165"/>
    </location>
</feature>
<accession>A0A8J8P1H2</accession>
<comment type="caution">
    <text evidence="2">The sequence shown here is derived from an EMBL/GenBank/DDBJ whole genome shotgun (WGS) entry which is preliminary data.</text>
</comment>
<dbReference type="EMBL" id="RRYP01003090">
    <property type="protein sequence ID" value="TNV84160.1"/>
    <property type="molecule type" value="Genomic_DNA"/>
</dbReference>
<protein>
    <submittedName>
        <fullName evidence="2">Uncharacterized protein</fullName>
    </submittedName>
</protein>
<name>A0A8J8P1H2_HALGN</name>
<keyword evidence="3" id="KW-1185">Reference proteome</keyword>
<proteinExistence type="predicted"/>
<feature type="region of interest" description="Disordered" evidence="1">
    <location>
        <begin position="424"/>
        <end position="450"/>
    </location>
</feature>
<feature type="compositionally biased region" description="Basic and acidic residues" evidence="1">
    <location>
        <begin position="30"/>
        <end position="43"/>
    </location>
</feature>
<sequence length="450" mass="51948">MLFQSKEIGKISELDEYEEVQEDDGQGDDQFERQEQKTYEEAKRRMRKGPPRSFIQPIRPISAKSNFSGTSKFSMQYKQASKSRLGSAKERSPLQKSFKMKKIENIYQVDEAPIILKNSSNLIGRPPRATRKVNKKSIHEDSRLATQSGWSAQSQTGFTDKSDNFRPIKVIPPNLPSQEFLRESGFGDRKSLFRQIDSRFDNLPQMYQAKSAVRLRTYHHHDINMLYDREHSIQKQIFYYNNSILNKVVDNMTTKPKRLDNPLVRDDTDVTKKIYPLKQKNLIDLHDNSGIEHIYSPPKNFLPHPLISSQSLNLMKQQSLSHFISDDHNGEWEENSTQELIQAIPKGISKETSFTNSMVGGSHRAANNYIRRQRMQPHKISQGIPPDGKRLSSGVIIDVNGREHPFQKHMTQGAGQFIEVKDEGFESEQSRHQRTMLQNSTQLNTSKQFV</sequence>
<organism evidence="2 3">
    <name type="scientific">Halteria grandinella</name>
    <dbReference type="NCBI Taxonomy" id="5974"/>
    <lineage>
        <taxon>Eukaryota</taxon>
        <taxon>Sar</taxon>
        <taxon>Alveolata</taxon>
        <taxon>Ciliophora</taxon>
        <taxon>Intramacronucleata</taxon>
        <taxon>Spirotrichea</taxon>
        <taxon>Stichotrichia</taxon>
        <taxon>Sporadotrichida</taxon>
        <taxon>Halteriidae</taxon>
        <taxon>Halteria</taxon>
    </lineage>
</organism>
<feature type="compositionally biased region" description="Acidic residues" evidence="1">
    <location>
        <begin position="14"/>
        <end position="29"/>
    </location>
</feature>